<dbReference type="GO" id="GO:0090729">
    <property type="term" value="F:toxin activity"/>
    <property type="evidence" value="ECO:0007669"/>
    <property type="project" value="UniProtKB-KW"/>
</dbReference>
<accession>A0A7C3YN21</accession>
<feature type="binding site" evidence="5">
    <location>
        <position position="10"/>
    </location>
    <ligand>
        <name>Mg(2+)</name>
        <dbReference type="ChEBI" id="CHEBI:18420"/>
    </ligand>
</feature>
<comment type="caution">
    <text evidence="7">The sequence shown here is derived from an EMBL/GenBank/DDBJ whole genome shotgun (WGS) entry which is preliminary data.</text>
</comment>
<keyword evidence="3 5" id="KW-0479">Metal-binding</keyword>
<dbReference type="Pfam" id="PF01850">
    <property type="entry name" value="PIN"/>
    <property type="match status" value="1"/>
</dbReference>
<keyword evidence="5" id="KW-0460">Magnesium</keyword>
<dbReference type="EC" id="3.1.-.-" evidence="5"/>
<dbReference type="HAMAP" id="MF_00265">
    <property type="entry name" value="VapC_Nob1"/>
    <property type="match status" value="1"/>
</dbReference>
<evidence type="ECO:0000256" key="3">
    <source>
        <dbReference type="ARBA" id="ARBA00022723"/>
    </source>
</evidence>
<dbReference type="EMBL" id="DTPI01000009">
    <property type="protein sequence ID" value="HGE65886.1"/>
    <property type="molecule type" value="Genomic_DNA"/>
</dbReference>
<evidence type="ECO:0000256" key="4">
    <source>
        <dbReference type="ARBA" id="ARBA00022801"/>
    </source>
</evidence>
<dbReference type="PANTHER" id="PTHR39677:SF4">
    <property type="entry name" value="RIBONUCLEASE VAPC6"/>
    <property type="match status" value="1"/>
</dbReference>
<keyword evidence="5" id="KW-0800">Toxin</keyword>
<proteinExistence type="inferred from homology"/>
<dbReference type="AlphaFoldDB" id="A0A7C3YN21"/>
<sequence>MYSKERVFVDSSVIVGFFSGESKAVEVLDSLSDCLLCINDVVFSEVAYKLMVLKFLERNERFRLHALRKDISDYVHVYEILREFIGRAKMEFLQIDEKVITEAIDIGVKYALLPNDALIAATCKHYGVRKIATFDEDFKRIDFLEVVEI</sequence>
<dbReference type="CDD" id="cd18677">
    <property type="entry name" value="PIN_MjVapC2-VapC6_like"/>
    <property type="match status" value="1"/>
</dbReference>
<comment type="function">
    <text evidence="5">Toxic component of a toxin-antitoxin (TA) system. An RNase.</text>
</comment>
<name>A0A7C3YN21_9EURY</name>
<evidence type="ECO:0000259" key="6">
    <source>
        <dbReference type="SMART" id="SM00670"/>
    </source>
</evidence>
<dbReference type="InterPro" id="IPR029060">
    <property type="entry name" value="PIN-like_dom_sf"/>
</dbReference>
<evidence type="ECO:0000256" key="1">
    <source>
        <dbReference type="ARBA" id="ARBA00022649"/>
    </source>
</evidence>
<organism evidence="7">
    <name type="scientific">Geoglobus ahangari</name>
    <dbReference type="NCBI Taxonomy" id="113653"/>
    <lineage>
        <taxon>Archaea</taxon>
        <taxon>Methanobacteriati</taxon>
        <taxon>Methanobacteriota</taxon>
        <taxon>Archaeoglobi</taxon>
        <taxon>Archaeoglobales</taxon>
        <taxon>Archaeoglobaceae</taxon>
        <taxon>Geoglobus</taxon>
    </lineage>
</organism>
<keyword evidence="2 5" id="KW-0540">Nuclease</keyword>
<evidence type="ECO:0000313" key="7">
    <source>
        <dbReference type="EMBL" id="HGE65886.1"/>
    </source>
</evidence>
<evidence type="ECO:0000256" key="2">
    <source>
        <dbReference type="ARBA" id="ARBA00022722"/>
    </source>
</evidence>
<dbReference type="GO" id="GO:0016787">
    <property type="term" value="F:hydrolase activity"/>
    <property type="evidence" value="ECO:0007669"/>
    <property type="project" value="UniProtKB-KW"/>
</dbReference>
<dbReference type="GO" id="GO:0004540">
    <property type="term" value="F:RNA nuclease activity"/>
    <property type="evidence" value="ECO:0007669"/>
    <property type="project" value="InterPro"/>
</dbReference>
<protein>
    <recommendedName>
        <fullName evidence="5">Ribonuclease VapC</fullName>
        <shortName evidence="5">RNase VapC</shortName>
        <ecNumber evidence="5">3.1.-.-</ecNumber>
    </recommendedName>
    <alternativeName>
        <fullName evidence="5">Putative toxin VapC</fullName>
    </alternativeName>
</protein>
<dbReference type="GO" id="GO:0000287">
    <property type="term" value="F:magnesium ion binding"/>
    <property type="evidence" value="ECO:0007669"/>
    <property type="project" value="UniProtKB-UniRule"/>
</dbReference>
<dbReference type="SMART" id="SM00670">
    <property type="entry name" value="PINc"/>
    <property type="match status" value="1"/>
</dbReference>
<dbReference type="InterPro" id="IPR002716">
    <property type="entry name" value="PIN_dom"/>
</dbReference>
<dbReference type="Gene3D" id="3.40.50.1010">
    <property type="entry name" value="5'-nuclease"/>
    <property type="match status" value="1"/>
</dbReference>
<dbReference type="SUPFAM" id="SSF88723">
    <property type="entry name" value="PIN domain-like"/>
    <property type="match status" value="1"/>
</dbReference>
<keyword evidence="4 5" id="KW-0378">Hydrolase</keyword>
<dbReference type="InterPro" id="IPR022907">
    <property type="entry name" value="VapC_family"/>
</dbReference>
<comment type="similarity">
    <text evidence="5">Belongs to the PINc/VapC protein family.</text>
</comment>
<dbReference type="PANTHER" id="PTHR39677">
    <property type="entry name" value="RIBONUCLEASE VAPC6"/>
    <property type="match status" value="1"/>
</dbReference>
<feature type="domain" description="PIN" evidence="6">
    <location>
        <begin position="5"/>
        <end position="140"/>
    </location>
</feature>
<gene>
    <name evidence="5" type="primary">vapC</name>
    <name evidence="7" type="ORF">ENX77_01980</name>
</gene>
<feature type="binding site" evidence="5">
    <location>
        <position position="116"/>
    </location>
    <ligand>
        <name>Mg(2+)</name>
        <dbReference type="ChEBI" id="CHEBI:18420"/>
    </ligand>
</feature>
<evidence type="ECO:0000256" key="5">
    <source>
        <dbReference type="HAMAP-Rule" id="MF_00265"/>
    </source>
</evidence>
<comment type="cofactor">
    <cofactor evidence="5">
        <name>Mg(2+)</name>
        <dbReference type="ChEBI" id="CHEBI:18420"/>
    </cofactor>
</comment>
<reference evidence="7" key="1">
    <citation type="journal article" date="2020" name="mSystems">
        <title>Genome- and Community-Level Interaction Insights into Carbon Utilization and Element Cycling Functions of Hydrothermarchaeota in Hydrothermal Sediment.</title>
        <authorList>
            <person name="Zhou Z."/>
            <person name="Liu Y."/>
            <person name="Xu W."/>
            <person name="Pan J."/>
            <person name="Luo Z.H."/>
            <person name="Li M."/>
        </authorList>
    </citation>
    <scope>NUCLEOTIDE SEQUENCE [LARGE SCALE GENOMIC DNA]</scope>
    <source>
        <strain evidence="7">SpSt-97</strain>
    </source>
</reference>
<keyword evidence="1 5" id="KW-1277">Toxin-antitoxin system</keyword>